<accession>A0A378JKH6</accession>
<keyword evidence="2" id="KW-1185">Reference proteome</keyword>
<evidence type="ECO:0000313" key="2">
    <source>
        <dbReference type="Proteomes" id="UP000254794"/>
    </source>
</evidence>
<dbReference type="RefSeq" id="WP_242604654.1">
    <property type="nucleotide sequence ID" value="NZ_CAAAHP010000001.1"/>
</dbReference>
<reference evidence="1 2" key="1">
    <citation type="submission" date="2018-06" db="EMBL/GenBank/DDBJ databases">
        <authorList>
            <consortium name="Pathogen Informatics"/>
            <person name="Doyle S."/>
        </authorList>
    </citation>
    <scope>NUCLEOTIDE SEQUENCE [LARGE SCALE GENOMIC DNA]</scope>
    <source>
        <strain evidence="1 2">NCTC13316</strain>
    </source>
</reference>
<evidence type="ECO:0000313" key="1">
    <source>
        <dbReference type="EMBL" id="STX51587.1"/>
    </source>
</evidence>
<name>A0A378JKH6_9GAMM</name>
<proteinExistence type="predicted"/>
<dbReference type="EMBL" id="UGOD01000001">
    <property type="protein sequence ID" value="STX51587.1"/>
    <property type="molecule type" value="Genomic_DNA"/>
</dbReference>
<sequence length="135" mass="15358">MKAFIRFIIFLISGILLAFKSLAQPINCPKAIKTIQSIKTHKAGWETFLDINQTDQLFSHVTFYAGHPSENASLAPDNEDVKTNKMTWQLRGNNFWIACSYSGTTIKLIQKLPKNIKICSVIYDSNDFIKSIFCH</sequence>
<dbReference type="InterPro" id="IPR049973">
    <property type="entry name" value="STY0301-like"/>
</dbReference>
<organism evidence="1 2">
    <name type="scientific">Legionella busanensis</name>
    <dbReference type="NCBI Taxonomy" id="190655"/>
    <lineage>
        <taxon>Bacteria</taxon>
        <taxon>Pseudomonadati</taxon>
        <taxon>Pseudomonadota</taxon>
        <taxon>Gammaproteobacteria</taxon>
        <taxon>Legionellales</taxon>
        <taxon>Legionellaceae</taxon>
        <taxon>Legionella</taxon>
    </lineage>
</organism>
<dbReference type="NCBIfam" id="NF042415">
    <property type="entry name" value="STY0301_fam"/>
    <property type="match status" value="1"/>
</dbReference>
<dbReference type="Proteomes" id="UP000254794">
    <property type="component" value="Unassembled WGS sequence"/>
</dbReference>
<protein>
    <submittedName>
        <fullName evidence="1">Uncharacterized protein</fullName>
    </submittedName>
</protein>
<dbReference type="AlphaFoldDB" id="A0A378JKH6"/>
<gene>
    <name evidence="1" type="ORF">NCTC13316_01683</name>
</gene>